<reference evidence="7" key="2">
    <citation type="journal article" date="2021" name="PeerJ">
        <title>Extensive microbial diversity within the chicken gut microbiome revealed by metagenomics and culture.</title>
        <authorList>
            <person name="Gilroy R."/>
            <person name="Ravi A."/>
            <person name="Getino M."/>
            <person name="Pursley I."/>
            <person name="Horton D.L."/>
            <person name="Alikhan N.F."/>
            <person name="Baker D."/>
            <person name="Gharbi K."/>
            <person name="Hall N."/>
            <person name="Watson M."/>
            <person name="Adriaenssens E.M."/>
            <person name="Foster-Nyarko E."/>
            <person name="Jarju S."/>
            <person name="Secka A."/>
            <person name="Antonio M."/>
            <person name="Oren A."/>
            <person name="Chaudhuri R.R."/>
            <person name="La Ragione R."/>
            <person name="Hildebrand F."/>
            <person name="Pallen M.J."/>
        </authorList>
    </citation>
    <scope>NUCLEOTIDE SEQUENCE</scope>
    <source>
        <strain evidence="7">B1-8020</strain>
    </source>
</reference>
<evidence type="ECO:0000259" key="6">
    <source>
        <dbReference type="Pfam" id="PF08281"/>
    </source>
</evidence>
<dbReference type="InterPro" id="IPR013324">
    <property type="entry name" value="RNA_pol_sigma_r3/r4-like"/>
</dbReference>
<sequence length="190" mass="21700">MAENELAEMCGKGLQAAQDELYRRYAPGMFAICRRYCGNTEDAEDLLHDGFIKIFRTIRRFRYQGAGSLKGWMGRIFVNEAVSRLRQKARKDIKAVRADNQDIPSDDSGDDIPILEAIPPETLMEMISGLPDGCRSVLNLYVFEQKSHKEIAKILGIKENSSTSQLHRAKRILKTKLDALWIRQTDFPKH</sequence>
<dbReference type="InterPro" id="IPR039425">
    <property type="entry name" value="RNA_pol_sigma-70-like"/>
</dbReference>
<feature type="domain" description="RNA polymerase sigma-70 region 2" evidence="5">
    <location>
        <begin position="21"/>
        <end position="90"/>
    </location>
</feature>
<dbReference type="Gene3D" id="1.10.1740.10">
    <property type="match status" value="1"/>
</dbReference>
<dbReference type="NCBIfam" id="TIGR02937">
    <property type="entry name" value="sigma70-ECF"/>
    <property type="match status" value="1"/>
</dbReference>
<evidence type="ECO:0000313" key="8">
    <source>
        <dbReference type="Proteomes" id="UP000823604"/>
    </source>
</evidence>
<dbReference type="CDD" id="cd06171">
    <property type="entry name" value="Sigma70_r4"/>
    <property type="match status" value="1"/>
</dbReference>
<evidence type="ECO:0000256" key="1">
    <source>
        <dbReference type="ARBA" id="ARBA00010641"/>
    </source>
</evidence>
<dbReference type="InterPro" id="IPR014284">
    <property type="entry name" value="RNA_pol_sigma-70_dom"/>
</dbReference>
<dbReference type="SUPFAM" id="SSF88659">
    <property type="entry name" value="Sigma3 and sigma4 domains of RNA polymerase sigma factors"/>
    <property type="match status" value="1"/>
</dbReference>
<protein>
    <submittedName>
        <fullName evidence="7">Sigma-70 family RNA polymerase sigma factor</fullName>
    </submittedName>
</protein>
<dbReference type="GO" id="GO:0016987">
    <property type="term" value="F:sigma factor activity"/>
    <property type="evidence" value="ECO:0007669"/>
    <property type="project" value="UniProtKB-KW"/>
</dbReference>
<dbReference type="AlphaFoldDB" id="A0A9D9IIC7"/>
<evidence type="ECO:0000256" key="3">
    <source>
        <dbReference type="ARBA" id="ARBA00023082"/>
    </source>
</evidence>
<keyword evidence="4" id="KW-0804">Transcription</keyword>
<dbReference type="Pfam" id="PF04542">
    <property type="entry name" value="Sigma70_r2"/>
    <property type="match status" value="1"/>
</dbReference>
<keyword evidence="3" id="KW-0731">Sigma factor</keyword>
<feature type="domain" description="RNA polymerase sigma factor 70 region 4 type 2" evidence="6">
    <location>
        <begin position="123"/>
        <end position="171"/>
    </location>
</feature>
<dbReference type="InterPro" id="IPR013325">
    <property type="entry name" value="RNA_pol_sigma_r2"/>
</dbReference>
<dbReference type="GO" id="GO:0006352">
    <property type="term" value="P:DNA-templated transcription initiation"/>
    <property type="evidence" value="ECO:0007669"/>
    <property type="project" value="InterPro"/>
</dbReference>
<accession>A0A9D9IIC7</accession>
<dbReference type="GO" id="GO:0003677">
    <property type="term" value="F:DNA binding"/>
    <property type="evidence" value="ECO:0007669"/>
    <property type="project" value="InterPro"/>
</dbReference>
<dbReference type="InterPro" id="IPR007627">
    <property type="entry name" value="RNA_pol_sigma70_r2"/>
</dbReference>
<dbReference type="Proteomes" id="UP000823604">
    <property type="component" value="Unassembled WGS sequence"/>
</dbReference>
<comment type="caution">
    <text evidence="7">The sequence shown here is derived from an EMBL/GenBank/DDBJ whole genome shotgun (WGS) entry which is preliminary data.</text>
</comment>
<evidence type="ECO:0000313" key="7">
    <source>
        <dbReference type="EMBL" id="MBO8473362.1"/>
    </source>
</evidence>
<evidence type="ECO:0000259" key="5">
    <source>
        <dbReference type="Pfam" id="PF04542"/>
    </source>
</evidence>
<gene>
    <name evidence="7" type="ORF">IAB81_07000</name>
</gene>
<comment type="similarity">
    <text evidence="1">Belongs to the sigma-70 factor family. ECF subfamily.</text>
</comment>
<evidence type="ECO:0000256" key="2">
    <source>
        <dbReference type="ARBA" id="ARBA00023015"/>
    </source>
</evidence>
<reference evidence="7" key="1">
    <citation type="submission" date="2020-10" db="EMBL/GenBank/DDBJ databases">
        <authorList>
            <person name="Gilroy R."/>
        </authorList>
    </citation>
    <scope>NUCLEOTIDE SEQUENCE</scope>
    <source>
        <strain evidence="7">B1-8020</strain>
    </source>
</reference>
<dbReference type="InterPro" id="IPR013249">
    <property type="entry name" value="RNA_pol_sigma70_r4_t2"/>
</dbReference>
<dbReference type="PANTHER" id="PTHR43133:SF46">
    <property type="entry name" value="RNA POLYMERASE SIGMA-70 FACTOR ECF SUBFAMILY"/>
    <property type="match status" value="1"/>
</dbReference>
<proteinExistence type="inferred from homology"/>
<dbReference type="EMBL" id="JADIMA010000067">
    <property type="protein sequence ID" value="MBO8473362.1"/>
    <property type="molecule type" value="Genomic_DNA"/>
</dbReference>
<organism evidence="7 8">
    <name type="scientific">Candidatus Merdivivens pullicola</name>
    <dbReference type="NCBI Taxonomy" id="2840872"/>
    <lineage>
        <taxon>Bacteria</taxon>
        <taxon>Pseudomonadati</taxon>
        <taxon>Bacteroidota</taxon>
        <taxon>Bacteroidia</taxon>
        <taxon>Bacteroidales</taxon>
        <taxon>Muribaculaceae</taxon>
        <taxon>Muribaculaceae incertae sedis</taxon>
        <taxon>Candidatus Merdivivens</taxon>
    </lineage>
</organism>
<dbReference type="Gene3D" id="1.10.10.10">
    <property type="entry name" value="Winged helix-like DNA-binding domain superfamily/Winged helix DNA-binding domain"/>
    <property type="match status" value="1"/>
</dbReference>
<dbReference type="SUPFAM" id="SSF88946">
    <property type="entry name" value="Sigma2 domain of RNA polymerase sigma factors"/>
    <property type="match status" value="1"/>
</dbReference>
<dbReference type="InterPro" id="IPR036388">
    <property type="entry name" value="WH-like_DNA-bd_sf"/>
</dbReference>
<dbReference type="Pfam" id="PF08281">
    <property type="entry name" value="Sigma70_r4_2"/>
    <property type="match status" value="1"/>
</dbReference>
<evidence type="ECO:0000256" key="4">
    <source>
        <dbReference type="ARBA" id="ARBA00023163"/>
    </source>
</evidence>
<keyword evidence="2" id="KW-0805">Transcription regulation</keyword>
<name>A0A9D9IIC7_9BACT</name>
<dbReference type="PANTHER" id="PTHR43133">
    <property type="entry name" value="RNA POLYMERASE ECF-TYPE SIGMA FACTO"/>
    <property type="match status" value="1"/>
</dbReference>